<evidence type="ECO:0000313" key="3">
    <source>
        <dbReference type="Proteomes" id="UP001597343"/>
    </source>
</evidence>
<feature type="transmembrane region" description="Helical" evidence="1">
    <location>
        <begin position="30"/>
        <end position="50"/>
    </location>
</feature>
<comment type="caution">
    <text evidence="2">The sequence shown here is derived from an EMBL/GenBank/DDBJ whole genome shotgun (WGS) entry which is preliminary data.</text>
</comment>
<dbReference type="EMBL" id="JBHUIO010000005">
    <property type="protein sequence ID" value="MFD2169892.1"/>
    <property type="molecule type" value="Genomic_DNA"/>
</dbReference>
<feature type="transmembrane region" description="Helical" evidence="1">
    <location>
        <begin position="106"/>
        <end position="127"/>
    </location>
</feature>
<dbReference type="Pfam" id="PF05975">
    <property type="entry name" value="EcsB"/>
    <property type="match status" value="1"/>
</dbReference>
<proteinExistence type="predicted"/>
<evidence type="ECO:0000256" key="1">
    <source>
        <dbReference type="SAM" id="Phobius"/>
    </source>
</evidence>
<name>A0ABW4ZV62_9BACL</name>
<reference evidence="3" key="1">
    <citation type="journal article" date="2019" name="Int. J. Syst. Evol. Microbiol.">
        <title>The Global Catalogue of Microorganisms (GCM) 10K type strain sequencing project: providing services to taxonomists for standard genome sequencing and annotation.</title>
        <authorList>
            <consortium name="The Broad Institute Genomics Platform"/>
            <consortium name="The Broad Institute Genome Sequencing Center for Infectious Disease"/>
            <person name="Wu L."/>
            <person name="Ma J."/>
        </authorList>
    </citation>
    <scope>NUCLEOTIDE SEQUENCE [LARGE SCALE GENOMIC DNA]</scope>
    <source>
        <strain evidence="3">CGMCC 1.13574</strain>
    </source>
</reference>
<accession>A0ABW4ZV62</accession>
<keyword evidence="1" id="KW-0812">Transmembrane</keyword>
<keyword evidence="1" id="KW-0472">Membrane</keyword>
<evidence type="ECO:0000313" key="2">
    <source>
        <dbReference type="EMBL" id="MFD2169892.1"/>
    </source>
</evidence>
<organism evidence="2 3">
    <name type="scientific">Tumebacillus lipolyticus</name>
    <dbReference type="NCBI Taxonomy" id="1280370"/>
    <lineage>
        <taxon>Bacteria</taxon>
        <taxon>Bacillati</taxon>
        <taxon>Bacillota</taxon>
        <taxon>Bacilli</taxon>
        <taxon>Bacillales</taxon>
        <taxon>Alicyclobacillaceae</taxon>
        <taxon>Tumebacillus</taxon>
    </lineage>
</organism>
<dbReference type="InterPro" id="IPR010288">
    <property type="entry name" value="EcsB_ABC"/>
</dbReference>
<protein>
    <submittedName>
        <fullName evidence="2">ABC transporter permease</fullName>
    </submittedName>
</protein>
<keyword evidence="3" id="KW-1185">Reference proteome</keyword>
<gene>
    <name evidence="2" type="ORF">ACFSOY_07785</name>
</gene>
<dbReference type="RefSeq" id="WP_386045392.1">
    <property type="nucleotide sequence ID" value="NZ_JBHUIO010000005.1"/>
</dbReference>
<sequence length="394" mass="45709">MRTMDELFASRLRSAWRNGLLYALKAGRNVMVPMSVPFVAVGVAFVYRYLLEIVPDRFPSELFLAVVLAYFLTRCTVRTFVKEPDLVFLLPAEARMKDYFQRAVRYSSWMGGLSFSFVMWFALPFYLFELGDFASFLLAWVLLVPVKVWNVREQWLSVIWREKAWVTGLRFVANAGLAWMILHGFWFAVLLPFALFPLRKRWPAGYAWSELLLLETKAIARYLALASFFVEVPERLNRVRTWKLGKAPLSWERANPYLFLYTRTFLRHSEYFGIAVRITLTAFVALFFISHVVIGLVVYLLALYLTGKQLPNLVGERQYPDVLALYPLPEEAKLKGYSHLAFGLMLVQSLVLNLPVLLAGLPWWYLPCGLLLAYLLAFFDLPTRFRERMEGKKA</sequence>
<feature type="transmembrane region" description="Helical" evidence="1">
    <location>
        <begin position="364"/>
        <end position="383"/>
    </location>
</feature>
<dbReference type="PIRSF" id="PIRSF037259">
    <property type="entry name" value="EcsB_ABC"/>
    <property type="match status" value="1"/>
</dbReference>
<keyword evidence="1" id="KW-1133">Transmembrane helix</keyword>
<feature type="transmembrane region" description="Helical" evidence="1">
    <location>
        <begin position="274"/>
        <end position="302"/>
    </location>
</feature>
<feature type="transmembrane region" description="Helical" evidence="1">
    <location>
        <begin position="171"/>
        <end position="196"/>
    </location>
</feature>
<dbReference type="Proteomes" id="UP001597343">
    <property type="component" value="Unassembled WGS sequence"/>
</dbReference>